<accession>A0ABQ4XEI3</accession>
<evidence type="ECO:0000313" key="2">
    <source>
        <dbReference type="Proteomes" id="UP001151760"/>
    </source>
</evidence>
<gene>
    <name evidence="1" type="ORF">Tco_0678222</name>
</gene>
<sequence>MKPPPSKGVREGEDLAMIGSEIGVGLPLSELVKYHLLKRSREAEGLAMIGSEIGVGLPLLEILLVVESRRIRSFVTLGPCSTTSGGGEKGGGIEGPLEEAPLRVVIAFKSPFGLTTVLLGRGPEPEVHLTEQLELVESELGKSNSLGCDYFLGFDCFELVKNRVVELDELHSEDGVQYFPDYSLLLLKHMLDYYLDILGKCCYRWQDTGSRDVVHHK</sequence>
<proteinExistence type="predicted"/>
<comment type="caution">
    <text evidence="1">The sequence shown here is derived from an EMBL/GenBank/DDBJ whole genome shotgun (WGS) entry which is preliminary data.</text>
</comment>
<keyword evidence="2" id="KW-1185">Reference proteome</keyword>
<dbReference type="EMBL" id="BQNB010009447">
    <property type="protein sequence ID" value="GJS63658.1"/>
    <property type="molecule type" value="Genomic_DNA"/>
</dbReference>
<protein>
    <submittedName>
        <fullName evidence="1">Uncharacterized protein</fullName>
    </submittedName>
</protein>
<dbReference type="Proteomes" id="UP001151760">
    <property type="component" value="Unassembled WGS sequence"/>
</dbReference>
<organism evidence="1 2">
    <name type="scientific">Tanacetum coccineum</name>
    <dbReference type="NCBI Taxonomy" id="301880"/>
    <lineage>
        <taxon>Eukaryota</taxon>
        <taxon>Viridiplantae</taxon>
        <taxon>Streptophyta</taxon>
        <taxon>Embryophyta</taxon>
        <taxon>Tracheophyta</taxon>
        <taxon>Spermatophyta</taxon>
        <taxon>Magnoliopsida</taxon>
        <taxon>eudicotyledons</taxon>
        <taxon>Gunneridae</taxon>
        <taxon>Pentapetalae</taxon>
        <taxon>asterids</taxon>
        <taxon>campanulids</taxon>
        <taxon>Asterales</taxon>
        <taxon>Asteraceae</taxon>
        <taxon>Asteroideae</taxon>
        <taxon>Anthemideae</taxon>
        <taxon>Anthemidinae</taxon>
        <taxon>Tanacetum</taxon>
    </lineage>
</organism>
<name>A0ABQ4XEI3_9ASTR</name>
<reference evidence="1" key="2">
    <citation type="submission" date="2022-01" db="EMBL/GenBank/DDBJ databases">
        <authorList>
            <person name="Yamashiro T."/>
            <person name="Shiraishi A."/>
            <person name="Satake H."/>
            <person name="Nakayama K."/>
        </authorList>
    </citation>
    <scope>NUCLEOTIDE SEQUENCE</scope>
</reference>
<evidence type="ECO:0000313" key="1">
    <source>
        <dbReference type="EMBL" id="GJS63658.1"/>
    </source>
</evidence>
<reference evidence="1" key="1">
    <citation type="journal article" date="2022" name="Int. J. Mol. Sci.">
        <title>Draft Genome of Tanacetum Coccineum: Genomic Comparison of Closely Related Tanacetum-Family Plants.</title>
        <authorList>
            <person name="Yamashiro T."/>
            <person name="Shiraishi A."/>
            <person name="Nakayama K."/>
            <person name="Satake H."/>
        </authorList>
    </citation>
    <scope>NUCLEOTIDE SEQUENCE</scope>
</reference>